<evidence type="ECO:0000313" key="4">
    <source>
        <dbReference type="Proteomes" id="UP001189429"/>
    </source>
</evidence>
<proteinExistence type="inferred from homology"/>
<comment type="similarity">
    <text evidence="1">Belongs to the protein kinase superfamily. ADCK protein kinase family.</text>
</comment>
<keyword evidence="4" id="KW-1185">Reference proteome</keyword>
<feature type="non-terminal residue" evidence="3">
    <location>
        <position position="518"/>
    </location>
</feature>
<name>A0ABN9SB12_9DINO</name>
<feature type="non-terminal residue" evidence="3">
    <location>
        <position position="1"/>
    </location>
</feature>
<dbReference type="SUPFAM" id="SSF56112">
    <property type="entry name" value="Protein kinase-like (PK-like)"/>
    <property type="match status" value="1"/>
</dbReference>
<evidence type="ECO:0000313" key="3">
    <source>
        <dbReference type="EMBL" id="CAK0828457.1"/>
    </source>
</evidence>
<evidence type="ECO:0000259" key="2">
    <source>
        <dbReference type="Pfam" id="PF03109"/>
    </source>
</evidence>
<dbReference type="InterPro" id="IPR011009">
    <property type="entry name" value="Kinase-like_dom_sf"/>
</dbReference>
<accession>A0ABN9SB12</accession>
<feature type="domain" description="ABC1 atypical kinase-like" evidence="2">
    <location>
        <begin position="5"/>
        <end position="254"/>
    </location>
</feature>
<dbReference type="CDD" id="cd05121">
    <property type="entry name" value="ABC1_ADCK3-like"/>
    <property type="match status" value="1"/>
</dbReference>
<dbReference type="PANTHER" id="PTHR10566:SF118">
    <property type="entry name" value="PROTEIN KINASE DOMAIN-CONTAINING PROTEIN"/>
    <property type="match status" value="1"/>
</dbReference>
<reference evidence="3" key="1">
    <citation type="submission" date="2023-10" db="EMBL/GenBank/DDBJ databases">
        <authorList>
            <person name="Chen Y."/>
            <person name="Shah S."/>
            <person name="Dougan E. K."/>
            <person name="Thang M."/>
            <person name="Chan C."/>
        </authorList>
    </citation>
    <scope>NUCLEOTIDE SEQUENCE [LARGE SCALE GENOMIC DNA]</scope>
</reference>
<evidence type="ECO:0000256" key="1">
    <source>
        <dbReference type="ARBA" id="ARBA00009670"/>
    </source>
</evidence>
<dbReference type="Proteomes" id="UP001189429">
    <property type="component" value="Unassembled WGS sequence"/>
</dbReference>
<comment type="caution">
    <text evidence="3">The sequence shown here is derived from an EMBL/GenBank/DDBJ whole genome shotgun (WGS) entry which is preliminary data.</text>
</comment>
<dbReference type="EMBL" id="CAUYUJ010010053">
    <property type="protein sequence ID" value="CAK0828457.1"/>
    <property type="molecule type" value="Genomic_DNA"/>
</dbReference>
<protein>
    <recommendedName>
        <fullName evidence="2">ABC1 atypical kinase-like domain-containing protein</fullName>
    </recommendedName>
</protein>
<dbReference type="InterPro" id="IPR050154">
    <property type="entry name" value="UbiB_kinase"/>
</dbReference>
<dbReference type="Pfam" id="PF03109">
    <property type="entry name" value="ABC1"/>
    <property type="match status" value="1"/>
</dbReference>
<dbReference type="InterPro" id="IPR004147">
    <property type="entry name" value="ABC1_dom"/>
</dbReference>
<organism evidence="3 4">
    <name type="scientific">Prorocentrum cordatum</name>
    <dbReference type="NCBI Taxonomy" id="2364126"/>
    <lineage>
        <taxon>Eukaryota</taxon>
        <taxon>Sar</taxon>
        <taxon>Alveolata</taxon>
        <taxon>Dinophyceae</taxon>
        <taxon>Prorocentrales</taxon>
        <taxon>Prorocentraceae</taxon>
        <taxon>Prorocentrum</taxon>
    </lineage>
</organism>
<dbReference type="PANTHER" id="PTHR10566">
    <property type="entry name" value="CHAPERONE-ACTIVITY OF BC1 COMPLEX CABC1 -RELATED"/>
    <property type="match status" value="1"/>
</dbReference>
<gene>
    <name evidence="3" type="ORF">PCOR1329_LOCUS27667</name>
</gene>
<sequence length="518" mass="53963">RELRRLTDRAAPFPREVAQRVLREEWGSAASGARAAAAAACAVAVPDLPAAAASLCQVYRVRLKGWGVVAVKVQRPDIRGRVCADLYLLRHAARAADGLLGTGGGARAAADEYGRRLVDELDFRREARAASAFAADAARLGLPATCAAVAPVTQLTTRRVLVSPWAQGESLGAVAARDPAEARRLQSVAVGAFMAMLLETGRLHADPHAGNLLRAPDGRLLILDWGLVAPVPAATRRRLRAYVVHVLSGDFEAVPSDLAALGFVAAGKEGALRDAEVAQAIAGAFRRLASGGGARQRVEDVFPALAAVRQRHGNVGQVPASFVYILRTFGILEGLGLSLDPGYRIVDDCLPYVASWLTRAREDEAVPAFRGLLYGANAHRRHPVPDAAQVVALASGLAAALQPLPGAPGGAALPELLRRVLEATPLCDALLWEVARAADVLAREALEAVVGPRAAQQAGLARTPEDRAVVASARRLAGLLATALPRREAEELLERALAAALGGGGGAAAAALLGAGRP</sequence>